<comment type="caution">
    <text evidence="2">The sequence shown here is derived from an EMBL/GenBank/DDBJ whole genome shotgun (WGS) entry which is preliminary data.</text>
</comment>
<feature type="coiled-coil region" evidence="1">
    <location>
        <begin position="2"/>
        <end position="29"/>
    </location>
</feature>
<feature type="coiled-coil region" evidence="1">
    <location>
        <begin position="53"/>
        <end position="80"/>
    </location>
</feature>
<accession>A0AAJ1T4Z8</accession>
<dbReference type="Proteomes" id="UP001237207">
    <property type="component" value="Unassembled WGS sequence"/>
</dbReference>
<sequence>MKKQAEQTITRAEERIERYEKELTPYKEKLKFDTDKEFRSIQHQHQSHYSKNLDILRSEREKIRDERDSLNNARMALKNAVIEKVVYLTYRERPEMRYISCETTKIIHKLSESNQHTFIPIKTIEKNITHCQSEIQRLHGDLKRIDQYRSRLQRAE</sequence>
<name>A0AAJ1T4Z8_9BACI</name>
<evidence type="ECO:0000256" key="1">
    <source>
        <dbReference type="SAM" id="Coils"/>
    </source>
</evidence>
<gene>
    <name evidence="2" type="ORF">J2S13_003360</name>
</gene>
<reference evidence="2" key="1">
    <citation type="submission" date="2023-07" db="EMBL/GenBank/DDBJ databases">
        <title>Genomic Encyclopedia of Type Strains, Phase IV (KMG-IV): sequencing the most valuable type-strain genomes for metagenomic binning, comparative biology and taxonomic classification.</title>
        <authorList>
            <person name="Goeker M."/>
        </authorList>
    </citation>
    <scope>NUCLEOTIDE SEQUENCE</scope>
    <source>
        <strain evidence="2">DSM 23947</strain>
    </source>
</reference>
<keyword evidence="1" id="KW-0175">Coiled coil</keyword>
<evidence type="ECO:0000313" key="3">
    <source>
        <dbReference type="Proteomes" id="UP001237207"/>
    </source>
</evidence>
<evidence type="ECO:0000313" key="2">
    <source>
        <dbReference type="EMBL" id="MDQ0216862.1"/>
    </source>
</evidence>
<proteinExistence type="predicted"/>
<dbReference type="EMBL" id="JAUSUC010000090">
    <property type="protein sequence ID" value="MDQ0216862.1"/>
    <property type="molecule type" value="Genomic_DNA"/>
</dbReference>
<dbReference type="RefSeq" id="WP_307258942.1">
    <property type="nucleotide sequence ID" value="NZ_JAUSUC010000090.1"/>
</dbReference>
<dbReference type="AlphaFoldDB" id="A0AAJ1T4Z8"/>
<keyword evidence="3" id="KW-1185">Reference proteome</keyword>
<protein>
    <submittedName>
        <fullName evidence="2">Prefoldin subunit 5</fullName>
    </submittedName>
</protein>
<organism evidence="2 3">
    <name type="scientific">Oikeobacillus pervagus</name>
    <dbReference type="NCBI Taxonomy" id="1325931"/>
    <lineage>
        <taxon>Bacteria</taxon>
        <taxon>Bacillati</taxon>
        <taxon>Bacillota</taxon>
        <taxon>Bacilli</taxon>
        <taxon>Bacillales</taxon>
        <taxon>Bacillaceae</taxon>
        <taxon>Oikeobacillus</taxon>
    </lineage>
</organism>